<gene>
    <name evidence="3" type="primary">pilW</name>
    <name evidence="3" type="ORF">Azoinq_12850</name>
</gene>
<dbReference type="InterPro" id="IPR013360">
    <property type="entry name" value="Pilus_4_PilW"/>
</dbReference>
<dbReference type="Pfam" id="PF13432">
    <property type="entry name" value="TPR_16"/>
    <property type="match status" value="1"/>
</dbReference>
<evidence type="ECO:0000256" key="2">
    <source>
        <dbReference type="SAM" id="SignalP"/>
    </source>
</evidence>
<dbReference type="KEGG" id="aiq:Azoinq_12850"/>
<dbReference type="SMART" id="SM00028">
    <property type="entry name" value="TPR"/>
    <property type="match status" value="4"/>
</dbReference>
<evidence type="ECO:0000313" key="3">
    <source>
        <dbReference type="EMBL" id="QWT48712.1"/>
    </source>
</evidence>
<keyword evidence="1" id="KW-0802">TPR repeat</keyword>
<organism evidence="3 4">
    <name type="scientific">Azospira inquinata</name>
    <dbReference type="NCBI Taxonomy" id="2785627"/>
    <lineage>
        <taxon>Bacteria</taxon>
        <taxon>Pseudomonadati</taxon>
        <taxon>Pseudomonadota</taxon>
        <taxon>Betaproteobacteria</taxon>
        <taxon>Rhodocyclales</taxon>
        <taxon>Rhodocyclaceae</taxon>
        <taxon>Azospira</taxon>
    </lineage>
</organism>
<keyword evidence="2" id="KW-0732">Signal</keyword>
<accession>A0A975SLU2</accession>
<dbReference type="NCBIfam" id="TIGR02521">
    <property type="entry name" value="type_IV_pilW"/>
    <property type="match status" value="1"/>
</dbReference>
<dbReference type="PANTHER" id="PTHR44809:SF1">
    <property type="entry name" value="PROTEIN O-MANNOSYL-TRANSFERASE TMTC1"/>
    <property type="match status" value="1"/>
</dbReference>
<dbReference type="Proteomes" id="UP000683428">
    <property type="component" value="Chromosome"/>
</dbReference>
<dbReference type="Pfam" id="PF14559">
    <property type="entry name" value="TPR_19"/>
    <property type="match status" value="1"/>
</dbReference>
<feature type="repeat" description="TPR" evidence="1">
    <location>
        <begin position="89"/>
        <end position="122"/>
    </location>
</feature>
<dbReference type="InterPro" id="IPR019734">
    <property type="entry name" value="TPR_rpt"/>
</dbReference>
<dbReference type="PROSITE" id="PS50005">
    <property type="entry name" value="TPR"/>
    <property type="match status" value="1"/>
</dbReference>
<evidence type="ECO:0000256" key="1">
    <source>
        <dbReference type="PROSITE-ProRule" id="PRU00339"/>
    </source>
</evidence>
<reference evidence="3" key="1">
    <citation type="submission" date="2020-11" db="EMBL/GenBank/DDBJ databases">
        <title>Azospira inquinata sp. nov.</title>
        <authorList>
            <person name="Moe W.M."/>
            <person name="Mikes M.C."/>
        </authorList>
    </citation>
    <scope>NUCLEOTIDE SEQUENCE</scope>
    <source>
        <strain evidence="3">Azo-3</strain>
    </source>
</reference>
<feature type="signal peptide" evidence="2">
    <location>
        <begin position="1"/>
        <end position="28"/>
    </location>
</feature>
<proteinExistence type="predicted"/>
<keyword evidence="4" id="KW-1185">Reference proteome</keyword>
<protein>
    <submittedName>
        <fullName evidence="3">Type IV pilus biogenesis/stability protein PilW</fullName>
    </submittedName>
</protein>
<name>A0A975SLU2_9RHOO</name>
<evidence type="ECO:0000313" key="4">
    <source>
        <dbReference type="Proteomes" id="UP000683428"/>
    </source>
</evidence>
<feature type="chain" id="PRO_5037110831" evidence="2">
    <location>
        <begin position="29"/>
        <end position="272"/>
    </location>
</feature>
<dbReference type="AlphaFoldDB" id="A0A975SLU2"/>
<dbReference type="InterPro" id="IPR052943">
    <property type="entry name" value="TMTC_O-mannosyl-trnsfr"/>
</dbReference>
<dbReference type="PROSITE" id="PS51257">
    <property type="entry name" value="PROKAR_LIPOPROTEIN"/>
    <property type="match status" value="1"/>
</dbReference>
<sequence length="272" mass="29531">MKRFALFLFAAFGVFWLGGCGSTPLAQAASLIPAVTSDGASPTPGPSVGEPAKRAKVHTELAALYFQDGNMAVALDELNKATQADSGYAPAYNMLGLVHMDLHENGEAEQNFRRALSLTPNAPEVNNNFGWFLCQNGREKESIAYFLAAVKDPLYRTPDLALVNAGKCLDRVGDAAGAENYFQKALRYSRNNPQALLGLANLYFKQGSLGQAQHQLNAFNQVSDPTPQSLDLSIQLARKSGDREGEASYISQLRRRFPDSKEALSLLRGDSE</sequence>
<dbReference type="EMBL" id="CP064782">
    <property type="protein sequence ID" value="QWT48712.1"/>
    <property type="molecule type" value="Genomic_DNA"/>
</dbReference>
<dbReference type="PANTHER" id="PTHR44809">
    <property type="match status" value="1"/>
</dbReference>
<dbReference type="RefSeq" id="WP_216128491.1">
    <property type="nucleotide sequence ID" value="NZ_CP064782.1"/>
</dbReference>